<gene>
    <name evidence="2" type="ORF">A2V95_01755</name>
</gene>
<protein>
    <submittedName>
        <fullName evidence="2">Uncharacterized protein</fullName>
    </submittedName>
</protein>
<keyword evidence="1" id="KW-0732">Signal</keyword>
<organism evidence="2 3">
    <name type="scientific">Candidatus Kuenenbacteria bacterium RBG_16_41_7</name>
    <dbReference type="NCBI Taxonomy" id="1798560"/>
    <lineage>
        <taxon>Bacteria</taxon>
        <taxon>Candidatus Kueneniibacteriota</taxon>
    </lineage>
</organism>
<dbReference type="Pfam" id="PF01839">
    <property type="entry name" value="FG-GAP"/>
    <property type="match status" value="1"/>
</dbReference>
<dbReference type="EMBL" id="MFMV01000057">
    <property type="protein sequence ID" value="OGG95628.1"/>
    <property type="molecule type" value="Genomic_DNA"/>
</dbReference>
<dbReference type="InterPro" id="IPR028994">
    <property type="entry name" value="Integrin_alpha_N"/>
</dbReference>
<reference evidence="2 3" key="1">
    <citation type="journal article" date="2016" name="Nat. Commun.">
        <title>Thousands of microbial genomes shed light on interconnected biogeochemical processes in an aquifer system.</title>
        <authorList>
            <person name="Anantharaman K."/>
            <person name="Brown C.T."/>
            <person name="Hug L.A."/>
            <person name="Sharon I."/>
            <person name="Castelle C.J."/>
            <person name="Probst A.J."/>
            <person name="Thomas B.C."/>
            <person name="Singh A."/>
            <person name="Wilkins M.J."/>
            <person name="Karaoz U."/>
            <person name="Brodie E.L."/>
            <person name="Williams K.H."/>
            <person name="Hubbard S.S."/>
            <person name="Banfield J.F."/>
        </authorList>
    </citation>
    <scope>NUCLEOTIDE SEQUENCE [LARGE SCALE GENOMIC DNA]</scope>
</reference>
<dbReference type="SUPFAM" id="SSF69318">
    <property type="entry name" value="Integrin alpha N-terminal domain"/>
    <property type="match status" value="1"/>
</dbReference>
<evidence type="ECO:0000256" key="1">
    <source>
        <dbReference type="ARBA" id="ARBA00022729"/>
    </source>
</evidence>
<proteinExistence type="predicted"/>
<accession>A0A1F6GBY9</accession>
<dbReference type="InterPro" id="IPR013517">
    <property type="entry name" value="FG-GAP"/>
</dbReference>
<dbReference type="Gene3D" id="2.130.10.130">
    <property type="entry name" value="Integrin alpha, N-terminal"/>
    <property type="match status" value="1"/>
</dbReference>
<sequence length="102" mass="10669">MDGDGNSEIVTAPMGKLTSQIKVFSTKGLSKSNFYAYDKKFLGGVSVAVGDINGDGIDEIITGPGRSGGPHVKIFNMSGKLLSQFMAYQSTFKGGIKVSSGK</sequence>
<evidence type="ECO:0000313" key="2">
    <source>
        <dbReference type="EMBL" id="OGG95628.1"/>
    </source>
</evidence>
<dbReference type="Proteomes" id="UP000178149">
    <property type="component" value="Unassembled WGS sequence"/>
</dbReference>
<dbReference type="AlphaFoldDB" id="A0A1F6GBY9"/>
<name>A0A1F6GBY9_9BACT</name>
<evidence type="ECO:0000313" key="3">
    <source>
        <dbReference type="Proteomes" id="UP000178149"/>
    </source>
</evidence>
<comment type="caution">
    <text evidence="2">The sequence shown here is derived from an EMBL/GenBank/DDBJ whole genome shotgun (WGS) entry which is preliminary data.</text>
</comment>